<organism evidence="7 8">
    <name type="scientific">Henriciella mobilis</name>
    <dbReference type="NCBI Taxonomy" id="2305467"/>
    <lineage>
        <taxon>Bacteria</taxon>
        <taxon>Pseudomonadati</taxon>
        <taxon>Pseudomonadota</taxon>
        <taxon>Alphaproteobacteria</taxon>
        <taxon>Hyphomonadales</taxon>
        <taxon>Hyphomonadaceae</taxon>
        <taxon>Henriciella</taxon>
    </lineage>
</organism>
<evidence type="ECO:0000313" key="8">
    <source>
        <dbReference type="Proteomes" id="UP000266385"/>
    </source>
</evidence>
<feature type="domain" description="Cytochrome c" evidence="6">
    <location>
        <begin position="24"/>
        <end position="105"/>
    </location>
</feature>
<protein>
    <submittedName>
        <fullName evidence="7">Cytochrome c</fullName>
    </submittedName>
</protein>
<dbReference type="InterPro" id="IPR009056">
    <property type="entry name" value="Cyt_c-like_dom"/>
</dbReference>
<dbReference type="SUPFAM" id="SSF46626">
    <property type="entry name" value="Cytochrome c"/>
    <property type="match status" value="1"/>
</dbReference>
<comment type="caution">
    <text evidence="7">The sequence shown here is derived from an EMBL/GenBank/DDBJ whole genome shotgun (WGS) entry which is preliminary data.</text>
</comment>
<gene>
    <name evidence="7" type="ORF">D1223_14150</name>
</gene>
<keyword evidence="3 4" id="KW-0408">Iron</keyword>
<dbReference type="InterPro" id="IPR036909">
    <property type="entry name" value="Cyt_c-like_dom_sf"/>
</dbReference>
<evidence type="ECO:0000256" key="5">
    <source>
        <dbReference type="SAM" id="SignalP"/>
    </source>
</evidence>
<feature type="signal peptide" evidence="5">
    <location>
        <begin position="1"/>
        <end position="21"/>
    </location>
</feature>
<dbReference type="Proteomes" id="UP000266385">
    <property type="component" value="Unassembled WGS sequence"/>
</dbReference>
<evidence type="ECO:0000256" key="1">
    <source>
        <dbReference type="ARBA" id="ARBA00022617"/>
    </source>
</evidence>
<evidence type="ECO:0000256" key="3">
    <source>
        <dbReference type="ARBA" id="ARBA00023004"/>
    </source>
</evidence>
<evidence type="ECO:0000313" key="7">
    <source>
        <dbReference type="EMBL" id="RIJ28516.1"/>
    </source>
</evidence>
<evidence type="ECO:0000259" key="6">
    <source>
        <dbReference type="PROSITE" id="PS51007"/>
    </source>
</evidence>
<feature type="chain" id="PRO_5017403191" evidence="5">
    <location>
        <begin position="22"/>
        <end position="108"/>
    </location>
</feature>
<dbReference type="PROSITE" id="PS51257">
    <property type="entry name" value="PROKAR_LIPOPROTEIN"/>
    <property type="match status" value="1"/>
</dbReference>
<keyword evidence="2 4" id="KW-0479">Metal-binding</keyword>
<dbReference type="AlphaFoldDB" id="A0A399RAB7"/>
<name>A0A399RAB7_9PROT</name>
<dbReference type="Gene3D" id="1.10.760.10">
    <property type="entry name" value="Cytochrome c-like domain"/>
    <property type="match status" value="1"/>
</dbReference>
<accession>A0A399RAB7</accession>
<evidence type="ECO:0000256" key="2">
    <source>
        <dbReference type="ARBA" id="ARBA00022723"/>
    </source>
</evidence>
<keyword evidence="8" id="KW-1185">Reference proteome</keyword>
<dbReference type="GO" id="GO:0020037">
    <property type="term" value="F:heme binding"/>
    <property type="evidence" value="ECO:0007669"/>
    <property type="project" value="InterPro"/>
</dbReference>
<dbReference type="Pfam" id="PF00034">
    <property type="entry name" value="Cytochrom_C"/>
    <property type="match status" value="1"/>
</dbReference>
<dbReference type="RefSeq" id="WP_119377051.1">
    <property type="nucleotide sequence ID" value="NZ_QWFX01000013.1"/>
</dbReference>
<dbReference type="GO" id="GO:0009055">
    <property type="term" value="F:electron transfer activity"/>
    <property type="evidence" value="ECO:0007669"/>
    <property type="project" value="InterPro"/>
</dbReference>
<dbReference type="EMBL" id="QWFX01000013">
    <property type="protein sequence ID" value="RIJ28516.1"/>
    <property type="molecule type" value="Genomic_DNA"/>
</dbReference>
<dbReference type="GO" id="GO:0046872">
    <property type="term" value="F:metal ion binding"/>
    <property type="evidence" value="ECO:0007669"/>
    <property type="project" value="UniProtKB-KW"/>
</dbReference>
<keyword evidence="5" id="KW-0732">Signal</keyword>
<evidence type="ECO:0000256" key="4">
    <source>
        <dbReference type="PROSITE-ProRule" id="PRU00433"/>
    </source>
</evidence>
<proteinExistence type="predicted"/>
<sequence>MRVAIPFVFAALAACSGPQSASSPLVEQGREIAQTNCAACHALDATSESPHADAPPFRTLSDRYPIDSLQEALAEGIVVGHADMPEFSFDPDEVDALIAFLESLQAEG</sequence>
<dbReference type="PROSITE" id="PS51007">
    <property type="entry name" value="CYTC"/>
    <property type="match status" value="1"/>
</dbReference>
<reference evidence="7 8" key="1">
    <citation type="submission" date="2018-08" db="EMBL/GenBank/DDBJ databases">
        <title>Henriciella mobilis sp. nov., isolated from seawater.</title>
        <authorList>
            <person name="Cheng H."/>
            <person name="Wu Y.-H."/>
            <person name="Xu X.-W."/>
            <person name="Guo L.-L."/>
        </authorList>
    </citation>
    <scope>NUCLEOTIDE SEQUENCE [LARGE SCALE GENOMIC DNA]</scope>
    <source>
        <strain evidence="7 8">JN25</strain>
    </source>
</reference>
<dbReference type="OrthoDB" id="7363829at2"/>
<keyword evidence="1 4" id="KW-0349">Heme</keyword>